<evidence type="ECO:0000256" key="2">
    <source>
        <dbReference type="ARBA" id="ARBA00023002"/>
    </source>
</evidence>
<dbReference type="Pfam" id="PF00106">
    <property type="entry name" value="adh_short"/>
    <property type="match status" value="1"/>
</dbReference>
<dbReference type="AlphaFoldDB" id="A0A7V8NQP5"/>
<keyword evidence="2" id="KW-0560">Oxidoreductase</keyword>
<comment type="caution">
    <text evidence="3">The sequence shown here is derived from an EMBL/GenBank/DDBJ whole genome shotgun (WGS) entry which is preliminary data.</text>
</comment>
<keyword evidence="4" id="KW-1185">Reference proteome</keyword>
<evidence type="ECO:0000256" key="1">
    <source>
        <dbReference type="ARBA" id="ARBA00006484"/>
    </source>
</evidence>
<dbReference type="PANTHER" id="PTHR44196">
    <property type="entry name" value="DEHYDROGENASE/REDUCTASE SDR FAMILY MEMBER 7B"/>
    <property type="match status" value="1"/>
</dbReference>
<gene>
    <name evidence="3" type="ORF">HRJ53_11500</name>
</gene>
<reference evidence="3" key="1">
    <citation type="submission" date="2020-06" db="EMBL/GenBank/DDBJ databases">
        <title>Legume-microbial interactions unlock mineral nutrients during tropical forest succession.</title>
        <authorList>
            <person name="Epihov D.Z."/>
        </authorList>
    </citation>
    <scope>NUCLEOTIDE SEQUENCE [LARGE SCALE GENOMIC DNA]</scope>
    <source>
        <strain evidence="3">Pan2503</strain>
    </source>
</reference>
<proteinExistence type="inferred from homology"/>
<dbReference type="GO" id="GO:0016491">
    <property type="term" value="F:oxidoreductase activity"/>
    <property type="evidence" value="ECO:0007669"/>
    <property type="project" value="UniProtKB-KW"/>
</dbReference>
<organism evidence="3 4">
    <name type="scientific">Candidatus Acidiferrum panamense</name>
    <dbReference type="NCBI Taxonomy" id="2741543"/>
    <lineage>
        <taxon>Bacteria</taxon>
        <taxon>Pseudomonadati</taxon>
        <taxon>Acidobacteriota</taxon>
        <taxon>Terriglobia</taxon>
        <taxon>Candidatus Acidiferrales</taxon>
        <taxon>Candidatus Acidiferrum</taxon>
    </lineage>
</organism>
<name>A0A7V8NQP5_9BACT</name>
<dbReference type="EMBL" id="JACDQQ010001117">
    <property type="protein sequence ID" value="MBA0085611.1"/>
    <property type="molecule type" value="Genomic_DNA"/>
</dbReference>
<dbReference type="Gene3D" id="3.40.50.720">
    <property type="entry name" value="NAD(P)-binding Rossmann-like Domain"/>
    <property type="match status" value="1"/>
</dbReference>
<accession>A0A7V8NQP5</accession>
<dbReference type="SUPFAM" id="SSF51735">
    <property type="entry name" value="NAD(P)-binding Rossmann-fold domains"/>
    <property type="match status" value="1"/>
</dbReference>
<dbReference type="GO" id="GO:0016020">
    <property type="term" value="C:membrane"/>
    <property type="evidence" value="ECO:0007669"/>
    <property type="project" value="TreeGrafter"/>
</dbReference>
<dbReference type="PANTHER" id="PTHR44196:SF1">
    <property type="entry name" value="DEHYDROGENASE_REDUCTASE SDR FAMILY MEMBER 7B"/>
    <property type="match status" value="1"/>
</dbReference>
<sequence>MNRTQSFFRDKVVIVTGASSGIGQELAWQLGQAGAKLTLAARRRELLENLSQRLAAAGKTKPLV</sequence>
<protein>
    <submittedName>
        <fullName evidence="3">SDR family NAD(P)-dependent oxidoreductase</fullName>
    </submittedName>
</protein>
<feature type="non-terminal residue" evidence="3">
    <location>
        <position position="64"/>
    </location>
</feature>
<dbReference type="InterPro" id="IPR036291">
    <property type="entry name" value="NAD(P)-bd_dom_sf"/>
</dbReference>
<dbReference type="Proteomes" id="UP000567293">
    <property type="component" value="Unassembled WGS sequence"/>
</dbReference>
<dbReference type="InterPro" id="IPR002347">
    <property type="entry name" value="SDR_fam"/>
</dbReference>
<comment type="similarity">
    <text evidence="1">Belongs to the short-chain dehydrogenases/reductases (SDR) family.</text>
</comment>
<evidence type="ECO:0000313" key="3">
    <source>
        <dbReference type="EMBL" id="MBA0085611.1"/>
    </source>
</evidence>
<evidence type="ECO:0000313" key="4">
    <source>
        <dbReference type="Proteomes" id="UP000567293"/>
    </source>
</evidence>